<accession>A0AAE3KTD9</accession>
<dbReference type="InterPro" id="IPR052559">
    <property type="entry name" value="V-haloperoxidase"/>
</dbReference>
<dbReference type="SUPFAM" id="SSF48317">
    <property type="entry name" value="Acid phosphatase/Vanadium-dependent haloperoxidase"/>
    <property type="match status" value="1"/>
</dbReference>
<comment type="caution">
    <text evidence="1">The sequence shown here is derived from an EMBL/GenBank/DDBJ whole genome shotgun (WGS) entry which is preliminary data.</text>
</comment>
<evidence type="ECO:0000313" key="2">
    <source>
        <dbReference type="Proteomes" id="UP001204144"/>
    </source>
</evidence>
<reference evidence="1 2" key="1">
    <citation type="submission" date="2018-11" db="EMBL/GenBank/DDBJ databases">
        <title>Novel bacteria species description.</title>
        <authorList>
            <person name="Han J.-H."/>
        </authorList>
    </citation>
    <scope>NUCLEOTIDE SEQUENCE [LARGE SCALE GENOMIC DNA]</scope>
    <source>
        <strain evidence="1 2">KCTC23259</strain>
    </source>
</reference>
<name>A0AAE3KTD9_9BACT</name>
<dbReference type="InterPro" id="IPR036938">
    <property type="entry name" value="PAP2/HPO_sf"/>
</dbReference>
<dbReference type="AlphaFoldDB" id="A0AAE3KTD9"/>
<dbReference type="RefSeq" id="WP_255035911.1">
    <property type="nucleotide sequence ID" value="NZ_RJUF01000006.1"/>
</dbReference>
<proteinExistence type="predicted"/>
<protein>
    <submittedName>
        <fullName evidence="1">Phosphatase PAP2 family protein</fullName>
    </submittedName>
</protein>
<dbReference type="PANTHER" id="PTHR34599">
    <property type="entry name" value="PEROXIDASE-RELATED"/>
    <property type="match status" value="1"/>
</dbReference>
<sequence>MKKYVILLAVVFFSACKSKTAQEYSKITDNPEFIHDAYEKLTDVIIHDIFSPPVSSRIYAYATIAGYEALIPGRSDYQTTAGQINGLTEFPKPEAGKEYCHSLASVKAIMTIARTLTFTVNKYDDFEKETYQKFKDAGVPSDVYDRSMAFGEAVAKHVLAYSKKDNYLQTRGLRYSVKSTGDKWVPTPPQYADAMEPYWPTIRTLVIDSAGQFQPAPVIPFSKDPNSAFRKELKAVYETVNNLTQEQKDIAWFWDDNAFVMNVQGHVMFANKKMTPGGHWMAITRTACQQTKKNIYEAQDAYLRVAISLFDGFIACWHEKYRTEKVRPETVINADIDPKWMPFLQTPPFPEYTSGHSTISAASAEALTACFGDNVAFTDSTEFKYDHGVRKFASFREAALESSISRVYGGIHYKSGCDEGNKAGTKLGQYIAAKLKTKK</sequence>
<dbReference type="PANTHER" id="PTHR34599:SF1">
    <property type="entry name" value="PHOSPHATIDIC ACID PHOSPHATASE TYPE 2_HALOPEROXIDASE DOMAIN-CONTAINING PROTEIN"/>
    <property type="match status" value="1"/>
</dbReference>
<dbReference type="PROSITE" id="PS51257">
    <property type="entry name" value="PROKAR_LIPOPROTEIN"/>
    <property type="match status" value="1"/>
</dbReference>
<evidence type="ECO:0000313" key="1">
    <source>
        <dbReference type="EMBL" id="MCP9762156.1"/>
    </source>
</evidence>
<gene>
    <name evidence="1" type="ORF">EGI31_04260</name>
</gene>
<dbReference type="EMBL" id="RJUF01000006">
    <property type="protein sequence ID" value="MCP9762156.1"/>
    <property type="molecule type" value="Genomic_DNA"/>
</dbReference>
<dbReference type="Gene3D" id="1.10.606.20">
    <property type="match status" value="1"/>
</dbReference>
<dbReference type="CDD" id="cd03398">
    <property type="entry name" value="PAP2_haloperoxidase"/>
    <property type="match status" value="1"/>
</dbReference>
<keyword evidence="2" id="KW-1185">Reference proteome</keyword>
<dbReference type="Proteomes" id="UP001204144">
    <property type="component" value="Unassembled WGS sequence"/>
</dbReference>
<organism evidence="1 2">
    <name type="scientific">Lacihabitans soyangensis</name>
    <dbReference type="NCBI Taxonomy" id="869394"/>
    <lineage>
        <taxon>Bacteria</taxon>
        <taxon>Pseudomonadati</taxon>
        <taxon>Bacteroidota</taxon>
        <taxon>Cytophagia</taxon>
        <taxon>Cytophagales</taxon>
        <taxon>Leadbetterellaceae</taxon>
        <taxon>Lacihabitans</taxon>
    </lineage>
</organism>